<keyword evidence="1" id="KW-0472">Membrane</keyword>
<name>A0ABR8SYB5_9BACL</name>
<keyword evidence="3" id="KW-1185">Reference proteome</keyword>
<keyword evidence="1" id="KW-1133">Transmembrane helix</keyword>
<dbReference type="RefSeq" id="WP_191799716.1">
    <property type="nucleotide sequence ID" value="NZ_JACSQL010000003.1"/>
</dbReference>
<evidence type="ECO:0000313" key="3">
    <source>
        <dbReference type="Proteomes" id="UP000608071"/>
    </source>
</evidence>
<keyword evidence="1" id="KW-0812">Transmembrane</keyword>
<feature type="transmembrane region" description="Helical" evidence="1">
    <location>
        <begin position="7"/>
        <end position="28"/>
    </location>
</feature>
<comment type="caution">
    <text evidence="2">The sequence shown here is derived from an EMBL/GenBank/DDBJ whole genome shotgun (WGS) entry which is preliminary data.</text>
</comment>
<evidence type="ECO:0000313" key="2">
    <source>
        <dbReference type="EMBL" id="MBD7968493.1"/>
    </source>
</evidence>
<gene>
    <name evidence="2" type="ORF">H9647_10485</name>
</gene>
<dbReference type="EMBL" id="JACSQL010000003">
    <property type="protein sequence ID" value="MBD7968493.1"/>
    <property type="molecule type" value="Genomic_DNA"/>
</dbReference>
<evidence type="ECO:0000256" key="1">
    <source>
        <dbReference type="SAM" id="Phobius"/>
    </source>
</evidence>
<organism evidence="2 3">
    <name type="scientific">Paenibacillus gallinarum</name>
    <dbReference type="NCBI Taxonomy" id="2762232"/>
    <lineage>
        <taxon>Bacteria</taxon>
        <taxon>Bacillati</taxon>
        <taxon>Bacillota</taxon>
        <taxon>Bacilli</taxon>
        <taxon>Bacillales</taxon>
        <taxon>Paenibacillaceae</taxon>
        <taxon>Paenibacillus</taxon>
    </lineage>
</organism>
<accession>A0ABR8SYB5</accession>
<proteinExistence type="predicted"/>
<reference evidence="2 3" key="1">
    <citation type="submission" date="2020-08" db="EMBL/GenBank/DDBJ databases">
        <title>A Genomic Blueprint of the Chicken Gut Microbiome.</title>
        <authorList>
            <person name="Gilroy R."/>
            <person name="Ravi A."/>
            <person name="Getino M."/>
            <person name="Pursley I."/>
            <person name="Horton D.L."/>
            <person name="Alikhan N.-F."/>
            <person name="Baker D."/>
            <person name="Gharbi K."/>
            <person name="Hall N."/>
            <person name="Watson M."/>
            <person name="Adriaenssens E.M."/>
            <person name="Foster-Nyarko E."/>
            <person name="Jarju S."/>
            <person name="Secka A."/>
            <person name="Antonio M."/>
            <person name="Oren A."/>
            <person name="Chaudhuri R."/>
            <person name="La Ragione R.M."/>
            <person name="Hildebrand F."/>
            <person name="Pallen M.J."/>
        </authorList>
    </citation>
    <scope>NUCLEOTIDE SEQUENCE [LARGE SCALE GENOMIC DNA]</scope>
    <source>
        <strain evidence="2 3">Sa2BVA9</strain>
    </source>
</reference>
<dbReference type="Proteomes" id="UP000608071">
    <property type="component" value="Unassembled WGS sequence"/>
</dbReference>
<sequence length="199" mass="22238">MKKKKKMTGMISGLLLFVAVIFAMYIFITGTPSEQKLNEDGEVTIHYLSRYIDAVPEDFKTATNEEMAEKMFGSPDFYNKMSEQDTLKLDATFSPNGELYKAEGEGVLTIFGKEYPFTVSSSELDIEVLQSGDHLIWGNISGGFVDEGGIKREMILSLSTVIETEEVFYYATLGGVVISFGDFGFETKEIRDILLKNPI</sequence>
<protein>
    <submittedName>
        <fullName evidence="2">Uncharacterized protein</fullName>
    </submittedName>
</protein>